<dbReference type="CDD" id="cd02800">
    <property type="entry name" value="tRNA_bind_EcMetRS_like"/>
    <property type="match status" value="1"/>
</dbReference>
<dbReference type="SUPFAM" id="SSF50249">
    <property type="entry name" value="Nucleic acid-binding proteins"/>
    <property type="match status" value="1"/>
</dbReference>
<feature type="domain" description="TRNA-binding" evidence="17">
    <location>
        <begin position="8"/>
        <end position="108"/>
    </location>
</feature>
<dbReference type="Pfam" id="PF01588">
    <property type="entry name" value="tRNA_bind"/>
    <property type="match status" value="1"/>
</dbReference>
<evidence type="ECO:0000256" key="12">
    <source>
        <dbReference type="ARBA" id="ARBA00022917"/>
    </source>
</evidence>
<keyword evidence="12" id="KW-0648">Protein biosynthesis</keyword>
<dbReference type="AlphaFoldDB" id="A0A1V0N2L1"/>
<keyword evidence="20" id="KW-1185">Reference proteome</keyword>
<evidence type="ECO:0000256" key="2">
    <source>
        <dbReference type="ARBA" id="ARBA00004496"/>
    </source>
</evidence>
<comment type="subunit">
    <text evidence="3">Homodimer.</text>
</comment>
<evidence type="ECO:0000256" key="7">
    <source>
        <dbReference type="ARBA" id="ARBA00022555"/>
    </source>
</evidence>
<accession>A0A1V0N2L1</accession>
<evidence type="ECO:0000256" key="4">
    <source>
        <dbReference type="ARBA" id="ARBA00012838"/>
    </source>
</evidence>
<evidence type="ECO:0000256" key="9">
    <source>
        <dbReference type="ARBA" id="ARBA00022741"/>
    </source>
</evidence>
<dbReference type="OrthoDB" id="30609at2157"/>
<reference evidence="18 20" key="1">
    <citation type="submission" date="2011-10" db="EMBL/GenBank/DDBJ databases">
        <title>Metabolic and evolutionary patterns in the extreme acidophile Ferroplasma acidiphilum.</title>
        <authorList>
            <person name="Golyshina O.V."/>
            <person name="Kozyavkin S.A."/>
            <person name="Tatusov R.L."/>
            <person name="Slesarev A.I."/>
            <person name="Golyshin P.N."/>
        </authorList>
    </citation>
    <scope>NUCLEOTIDE SEQUENCE [LARGE SCALE GENOMIC DNA]</scope>
    <source>
        <strain evidence="18">Berkeley</strain>
        <strain evidence="20">Y</strain>
    </source>
</reference>
<evidence type="ECO:0000256" key="5">
    <source>
        <dbReference type="ARBA" id="ARBA00018753"/>
    </source>
</evidence>
<dbReference type="EMBL" id="CP015363">
    <property type="protein sequence ID" value="ARD84392.1"/>
    <property type="molecule type" value="Genomic_DNA"/>
</dbReference>
<dbReference type="EMBL" id="JABGBP010000332">
    <property type="protein sequence ID" value="NOL60927.1"/>
    <property type="molecule type" value="Genomic_DNA"/>
</dbReference>
<keyword evidence="11 16" id="KW-0694">RNA-binding</keyword>
<dbReference type="PROSITE" id="PS50886">
    <property type="entry name" value="TRBD"/>
    <property type="match status" value="1"/>
</dbReference>
<reference evidence="19 21" key="2">
    <citation type="submission" date="2020-05" db="EMBL/GenBank/DDBJ databases">
        <authorList>
            <person name="Zhang R."/>
        </authorList>
    </citation>
    <scope>NUCLEOTIDE SEQUENCE [LARGE SCALE GENOMIC DNA]</scope>
    <source>
        <strain evidence="19 21">DSM 28986</strain>
    </source>
</reference>
<evidence type="ECO:0000256" key="6">
    <source>
        <dbReference type="ARBA" id="ARBA00022490"/>
    </source>
</evidence>
<dbReference type="InterPro" id="IPR051270">
    <property type="entry name" value="Tyrosine-tRNA_ligase_regulator"/>
</dbReference>
<keyword evidence="8 19" id="KW-0436">Ligase</keyword>
<evidence type="ECO:0000256" key="8">
    <source>
        <dbReference type="ARBA" id="ARBA00022598"/>
    </source>
</evidence>
<comment type="catalytic activity">
    <reaction evidence="15">
        <text>tRNA(Met) + L-methionine + ATP = L-methionyl-tRNA(Met) + AMP + diphosphate</text>
        <dbReference type="Rhea" id="RHEA:13481"/>
        <dbReference type="Rhea" id="RHEA-COMP:9667"/>
        <dbReference type="Rhea" id="RHEA-COMP:9698"/>
        <dbReference type="ChEBI" id="CHEBI:30616"/>
        <dbReference type="ChEBI" id="CHEBI:33019"/>
        <dbReference type="ChEBI" id="CHEBI:57844"/>
        <dbReference type="ChEBI" id="CHEBI:78442"/>
        <dbReference type="ChEBI" id="CHEBI:78530"/>
        <dbReference type="ChEBI" id="CHEBI:456215"/>
        <dbReference type="EC" id="6.1.1.10"/>
    </reaction>
</comment>
<evidence type="ECO:0000313" key="20">
    <source>
        <dbReference type="Proteomes" id="UP000192050"/>
    </source>
</evidence>
<evidence type="ECO:0000256" key="1">
    <source>
        <dbReference type="ARBA" id="ARBA00003314"/>
    </source>
</evidence>
<dbReference type="NCBIfam" id="TIGR00399">
    <property type="entry name" value="metG_C_term"/>
    <property type="match status" value="1"/>
</dbReference>
<dbReference type="EC" id="6.1.1.10" evidence="4"/>
<evidence type="ECO:0000256" key="15">
    <source>
        <dbReference type="ARBA" id="ARBA00047364"/>
    </source>
</evidence>
<evidence type="ECO:0000256" key="11">
    <source>
        <dbReference type="ARBA" id="ARBA00022884"/>
    </source>
</evidence>
<dbReference type="GeneID" id="16025681"/>
<dbReference type="GO" id="GO:0006431">
    <property type="term" value="P:methionyl-tRNA aminoacylation"/>
    <property type="evidence" value="ECO:0007669"/>
    <property type="project" value="InterPro"/>
</dbReference>
<dbReference type="GO" id="GO:0005737">
    <property type="term" value="C:cytoplasm"/>
    <property type="evidence" value="ECO:0007669"/>
    <property type="project" value="UniProtKB-SubCell"/>
</dbReference>
<keyword evidence="10" id="KW-0067">ATP-binding</keyword>
<comment type="function">
    <text evidence="1">Is required not only for elongation of protein synthesis but also for the initiation of all mRNA translation through initiator tRNA(fMet) aminoacylation.</text>
</comment>
<comment type="subcellular location">
    <subcellularLocation>
        <location evidence="2">Cytoplasm</location>
    </subcellularLocation>
</comment>
<dbReference type="RefSeq" id="WP_009887532.1">
    <property type="nucleotide sequence ID" value="NZ_CP015363.1"/>
</dbReference>
<evidence type="ECO:0000256" key="13">
    <source>
        <dbReference type="ARBA" id="ARBA00023146"/>
    </source>
</evidence>
<dbReference type="InterPro" id="IPR012340">
    <property type="entry name" value="NA-bd_OB-fold"/>
</dbReference>
<dbReference type="InterPro" id="IPR004495">
    <property type="entry name" value="Met-tRNA-synth_bsu_C"/>
</dbReference>
<dbReference type="GO" id="GO:0000049">
    <property type="term" value="F:tRNA binding"/>
    <property type="evidence" value="ECO:0007669"/>
    <property type="project" value="UniProtKB-UniRule"/>
</dbReference>
<evidence type="ECO:0000313" key="19">
    <source>
        <dbReference type="EMBL" id="NOL60927.1"/>
    </source>
</evidence>
<evidence type="ECO:0000313" key="21">
    <source>
        <dbReference type="Proteomes" id="UP000546917"/>
    </source>
</evidence>
<dbReference type="PANTHER" id="PTHR11586">
    <property type="entry name" value="TRNA-AMINOACYLATION COFACTOR ARC1 FAMILY MEMBER"/>
    <property type="match status" value="1"/>
</dbReference>
<dbReference type="FunFam" id="2.40.50.140:FF:000042">
    <property type="entry name" value="Methionine--tRNA ligase"/>
    <property type="match status" value="1"/>
</dbReference>
<evidence type="ECO:0000256" key="3">
    <source>
        <dbReference type="ARBA" id="ARBA00011738"/>
    </source>
</evidence>
<protein>
    <recommendedName>
        <fullName evidence="5">Methionine--tRNA ligase</fullName>
        <ecNumber evidence="4">6.1.1.10</ecNumber>
    </recommendedName>
    <alternativeName>
        <fullName evidence="14">Methionyl-tRNA synthetase</fullName>
    </alternativeName>
</protein>
<keyword evidence="9" id="KW-0547">Nucleotide-binding</keyword>
<evidence type="ECO:0000256" key="16">
    <source>
        <dbReference type="PROSITE-ProRule" id="PRU00209"/>
    </source>
</evidence>
<dbReference type="InterPro" id="IPR002547">
    <property type="entry name" value="tRNA-bd_dom"/>
</dbReference>
<name>A0A1V0N2L1_9ARCH</name>
<dbReference type="STRING" id="74969.FAD_0477"/>
<evidence type="ECO:0000313" key="18">
    <source>
        <dbReference type="EMBL" id="ARD84392.1"/>
    </source>
</evidence>
<evidence type="ECO:0000259" key="17">
    <source>
        <dbReference type="PROSITE" id="PS50886"/>
    </source>
</evidence>
<dbReference type="GO" id="GO:0004825">
    <property type="term" value="F:methionine-tRNA ligase activity"/>
    <property type="evidence" value="ECO:0007669"/>
    <property type="project" value="UniProtKB-EC"/>
</dbReference>
<evidence type="ECO:0000256" key="14">
    <source>
        <dbReference type="ARBA" id="ARBA00030904"/>
    </source>
</evidence>
<dbReference type="KEGG" id="fai:FAD_0477"/>
<dbReference type="GO" id="GO:0005524">
    <property type="term" value="F:ATP binding"/>
    <property type="evidence" value="ECO:0007669"/>
    <property type="project" value="UniProtKB-KW"/>
</dbReference>
<dbReference type="PANTHER" id="PTHR11586:SF37">
    <property type="entry name" value="TRNA-BINDING DOMAIN-CONTAINING PROTEIN"/>
    <property type="match status" value="1"/>
</dbReference>
<keyword evidence="6" id="KW-0963">Cytoplasm</keyword>
<evidence type="ECO:0000256" key="10">
    <source>
        <dbReference type="ARBA" id="ARBA00022840"/>
    </source>
</evidence>
<organism evidence="18 20">
    <name type="scientific">Ferroplasma acidiphilum</name>
    <dbReference type="NCBI Taxonomy" id="74969"/>
    <lineage>
        <taxon>Archaea</taxon>
        <taxon>Methanobacteriati</taxon>
        <taxon>Thermoplasmatota</taxon>
        <taxon>Thermoplasmata</taxon>
        <taxon>Thermoplasmatales</taxon>
        <taxon>Ferroplasmaceae</taxon>
        <taxon>Ferroplasma</taxon>
    </lineage>
</organism>
<dbReference type="GeneID" id="84217060"/>
<dbReference type="Proteomes" id="UP000546917">
    <property type="component" value="Unassembled WGS sequence"/>
</dbReference>
<gene>
    <name evidence="18" type="primary">metX</name>
    <name evidence="19" type="synonym">metG</name>
    <name evidence="18" type="ORF">FAD_0477</name>
    <name evidence="19" type="ORF">HLB00_08850</name>
</gene>
<sequence length="108" mass="12025">MEEISIDEFHKIDIRVGKVIECTKVEKSRNLLKIIVDLGDQQKQIISSISNCYSPEDMMGKQLVVINNLAPAKFMGLESQGMLLAVEDENGVSLLKPDREVSPGTKVH</sequence>
<dbReference type="Proteomes" id="UP000192050">
    <property type="component" value="Chromosome"/>
</dbReference>
<dbReference type="Gene3D" id="2.40.50.140">
    <property type="entry name" value="Nucleic acid-binding proteins"/>
    <property type="match status" value="1"/>
</dbReference>
<proteinExistence type="predicted"/>
<keyword evidence="7 16" id="KW-0820">tRNA-binding</keyword>
<keyword evidence="13 18" id="KW-0030">Aminoacyl-tRNA synthetase</keyword>